<dbReference type="Proteomes" id="UP000663879">
    <property type="component" value="Unassembled WGS sequence"/>
</dbReference>
<sequence length="159" mass="18885">KAPFIEETFQVKLPDGLTCERCVLRWKWINDQRKGKLINETELIGIGAQQEFRNCADIRIMPNPENQKSIEEYVPKKSIQKNKPVFQCETWKMPTFSLNLKPDLNKYTGSGLICWNKANDFWHDMNLIIQHFQMCDKCFRNCMTPDKICPDECICRWYE</sequence>
<feature type="non-terminal residue" evidence="1">
    <location>
        <position position="1"/>
    </location>
</feature>
<evidence type="ECO:0000313" key="2">
    <source>
        <dbReference type="Proteomes" id="UP000663879"/>
    </source>
</evidence>
<dbReference type="EMBL" id="CAJNOC010002496">
    <property type="protein sequence ID" value="CAF0936758.1"/>
    <property type="molecule type" value="Genomic_DNA"/>
</dbReference>
<protein>
    <recommendedName>
        <fullName evidence="3">Chitin-binding type-4 domain-containing protein</fullName>
    </recommendedName>
</protein>
<dbReference type="OrthoDB" id="64893at2759"/>
<reference evidence="1" key="1">
    <citation type="submission" date="2021-02" db="EMBL/GenBank/DDBJ databases">
        <authorList>
            <person name="Nowell W R."/>
        </authorList>
    </citation>
    <scope>NUCLEOTIDE SEQUENCE</scope>
    <source>
        <strain evidence="1">Ploen Becks lab</strain>
    </source>
</reference>
<comment type="caution">
    <text evidence="1">The sequence shown here is derived from an EMBL/GenBank/DDBJ whole genome shotgun (WGS) entry which is preliminary data.</text>
</comment>
<evidence type="ECO:0008006" key="3">
    <source>
        <dbReference type="Google" id="ProtNLM"/>
    </source>
</evidence>
<name>A0A814C8W1_9BILA</name>
<accession>A0A814C8W1</accession>
<evidence type="ECO:0000313" key="1">
    <source>
        <dbReference type="EMBL" id="CAF0936758.1"/>
    </source>
</evidence>
<gene>
    <name evidence="1" type="ORF">OXX778_LOCUS13205</name>
</gene>
<organism evidence="1 2">
    <name type="scientific">Brachionus calyciflorus</name>
    <dbReference type="NCBI Taxonomy" id="104777"/>
    <lineage>
        <taxon>Eukaryota</taxon>
        <taxon>Metazoa</taxon>
        <taxon>Spiralia</taxon>
        <taxon>Gnathifera</taxon>
        <taxon>Rotifera</taxon>
        <taxon>Eurotatoria</taxon>
        <taxon>Monogononta</taxon>
        <taxon>Pseudotrocha</taxon>
        <taxon>Ploima</taxon>
        <taxon>Brachionidae</taxon>
        <taxon>Brachionus</taxon>
    </lineage>
</organism>
<dbReference type="AlphaFoldDB" id="A0A814C8W1"/>
<keyword evidence="2" id="KW-1185">Reference proteome</keyword>
<proteinExistence type="predicted"/>